<evidence type="ECO:0000313" key="7">
    <source>
        <dbReference type="Proteomes" id="UP001465331"/>
    </source>
</evidence>
<keyword evidence="7" id="KW-1185">Reference proteome</keyword>
<evidence type="ECO:0000256" key="4">
    <source>
        <dbReference type="ARBA" id="ARBA00022741"/>
    </source>
</evidence>
<dbReference type="InterPro" id="IPR008201">
    <property type="entry name" value="HepT-like"/>
</dbReference>
<dbReference type="InterPro" id="IPR051813">
    <property type="entry name" value="HepT_RNase_toxin"/>
</dbReference>
<evidence type="ECO:0000256" key="1">
    <source>
        <dbReference type="ARBA" id="ARBA00022553"/>
    </source>
</evidence>
<keyword evidence="1" id="KW-0597">Phosphoprotein</keyword>
<evidence type="ECO:0000313" key="6">
    <source>
        <dbReference type="EMBL" id="MES0873677.1"/>
    </source>
</evidence>
<comment type="caution">
    <text evidence="6">The sequence shown here is derived from an EMBL/GenBank/DDBJ whole genome shotgun (WGS) entry which is preliminary data.</text>
</comment>
<dbReference type="Pfam" id="PF01934">
    <property type="entry name" value="HepT-like"/>
    <property type="match status" value="1"/>
</dbReference>
<dbReference type="Proteomes" id="UP001465331">
    <property type="component" value="Unassembled WGS sequence"/>
</dbReference>
<reference evidence="6 7" key="1">
    <citation type="submission" date="2024-06" db="EMBL/GenBank/DDBJ databases">
        <authorList>
            <person name="Li Z."/>
            <person name="Jiang Y."/>
        </authorList>
    </citation>
    <scope>NUCLEOTIDE SEQUENCE [LARGE SCALE GENOMIC DNA]</scope>
    <source>
        <strain evidence="6 7">HSW-8</strain>
    </source>
</reference>
<keyword evidence="3" id="KW-0540">Nuclease</keyword>
<protein>
    <submittedName>
        <fullName evidence="6">DUF86 domain-containing protein</fullName>
    </submittedName>
</protein>
<keyword evidence="4" id="KW-0547">Nucleotide-binding</keyword>
<dbReference type="PANTHER" id="PTHR34139">
    <property type="entry name" value="UPF0331 PROTEIN MJ0127"/>
    <property type="match status" value="1"/>
</dbReference>
<organism evidence="6 7">
    <name type="scientific">Sinimarinibacterium thermocellulolyticum</name>
    <dbReference type="NCBI Taxonomy" id="3170016"/>
    <lineage>
        <taxon>Bacteria</taxon>
        <taxon>Pseudomonadati</taxon>
        <taxon>Pseudomonadota</taxon>
        <taxon>Gammaproteobacteria</taxon>
        <taxon>Nevskiales</taxon>
        <taxon>Nevskiaceae</taxon>
        <taxon>Sinimarinibacterium</taxon>
    </lineage>
</organism>
<name>A0ABV2A8Y9_9GAMM</name>
<evidence type="ECO:0000256" key="2">
    <source>
        <dbReference type="ARBA" id="ARBA00022649"/>
    </source>
</evidence>
<keyword evidence="5" id="KW-0378">Hydrolase</keyword>
<gene>
    <name evidence="6" type="ORF">ABSH63_06630</name>
</gene>
<dbReference type="EMBL" id="JBEPIJ010000005">
    <property type="protein sequence ID" value="MES0873677.1"/>
    <property type="molecule type" value="Genomic_DNA"/>
</dbReference>
<keyword evidence="2" id="KW-1277">Toxin-antitoxin system</keyword>
<sequence>MSRHELRAADYLQHMLDAIARAVDYVSSFDTLADFEMDGMAQDAVVRTLEIIGEAAVKLERFSPSIVEASGHIPWKLMRTMRNKVIHDYFDVDVGVVWSTVKNDLPTLEMQIKVLLQKVCHEDR</sequence>
<evidence type="ECO:0000256" key="5">
    <source>
        <dbReference type="ARBA" id="ARBA00022801"/>
    </source>
</evidence>
<accession>A0ABV2A8Y9</accession>
<proteinExistence type="predicted"/>
<evidence type="ECO:0000256" key="3">
    <source>
        <dbReference type="ARBA" id="ARBA00022722"/>
    </source>
</evidence>
<dbReference type="PANTHER" id="PTHR34139:SF1">
    <property type="entry name" value="RNASE MJ1380-RELATED"/>
    <property type="match status" value="1"/>
</dbReference>
<dbReference type="RefSeq" id="WP_352888476.1">
    <property type="nucleotide sequence ID" value="NZ_JBEPIJ010000005.1"/>
</dbReference>